<evidence type="ECO:0000256" key="9">
    <source>
        <dbReference type="HAMAP-Rule" id="MF_00306"/>
    </source>
</evidence>
<accession>W8X9Y8</accession>
<dbReference type="Gene3D" id="3.40.50.300">
    <property type="entry name" value="P-loop containing nucleotide triphosphate hydrolases"/>
    <property type="match status" value="1"/>
</dbReference>
<dbReference type="GO" id="GO:0008312">
    <property type="term" value="F:7S RNA binding"/>
    <property type="evidence" value="ECO:0007669"/>
    <property type="project" value="InterPro"/>
</dbReference>
<dbReference type="InterPro" id="IPR013822">
    <property type="entry name" value="Signal_recog_particl_SRP54_hlx"/>
</dbReference>
<evidence type="ECO:0000256" key="7">
    <source>
        <dbReference type="ARBA" id="ARBA00023274"/>
    </source>
</evidence>
<dbReference type="Pfam" id="PF00448">
    <property type="entry name" value="SRP54"/>
    <property type="match status" value="1"/>
</dbReference>
<keyword evidence="12" id="KW-1185">Reference proteome</keyword>
<feature type="domain" description="SRP54-type proteins GTP-binding" evidence="10">
    <location>
        <begin position="318"/>
        <end position="331"/>
    </location>
</feature>
<evidence type="ECO:0000313" key="12">
    <source>
        <dbReference type="Proteomes" id="UP000019805"/>
    </source>
</evidence>
<dbReference type="Gene3D" id="1.10.260.30">
    <property type="entry name" value="Signal recognition particle, SRP54 subunit, M-domain"/>
    <property type="match status" value="1"/>
</dbReference>
<dbReference type="GO" id="GO:0048500">
    <property type="term" value="C:signal recognition particle"/>
    <property type="evidence" value="ECO:0007669"/>
    <property type="project" value="UniProtKB-UniRule"/>
</dbReference>
<keyword evidence="7 9" id="KW-0687">Ribonucleoprotein</keyword>
<dbReference type="SUPFAM" id="SSF47446">
    <property type="entry name" value="Signal peptide-binding domain"/>
    <property type="match status" value="1"/>
</dbReference>
<evidence type="ECO:0000256" key="3">
    <source>
        <dbReference type="ARBA" id="ARBA00022801"/>
    </source>
</evidence>
<dbReference type="STRING" id="1437824.BN940_16051"/>
<evidence type="ECO:0000256" key="1">
    <source>
        <dbReference type="ARBA" id="ARBA00005450"/>
    </source>
</evidence>
<keyword evidence="5 9" id="KW-0342">GTP-binding</keyword>
<dbReference type="InterPro" id="IPR003593">
    <property type="entry name" value="AAA+_ATPase"/>
</dbReference>
<dbReference type="Pfam" id="PF02881">
    <property type="entry name" value="SRP54_N"/>
    <property type="match status" value="1"/>
</dbReference>
<comment type="function">
    <text evidence="9">Involved in targeting and insertion of nascent membrane proteins into the cytoplasmic membrane. Binds to the hydrophobic signal sequence of the ribosome-nascent chain (RNC) as it emerges from the ribosomes. The SRP-RNC complex is then targeted to the cytoplasmic membrane where it interacts with the SRP receptor FtsY. Interaction with FtsY leads to the transfer of the RNC complex to the Sec translocase for insertion into the membrane, the hydrolysis of GTP by both Ffh and FtsY, and the dissociation of the SRP-FtsY complex into the individual components.</text>
</comment>
<dbReference type="InterPro" id="IPR000897">
    <property type="entry name" value="SRP54_GTPase_dom"/>
</dbReference>
<evidence type="ECO:0000256" key="8">
    <source>
        <dbReference type="ARBA" id="ARBA00048027"/>
    </source>
</evidence>
<dbReference type="InterPro" id="IPR027417">
    <property type="entry name" value="P-loop_NTPase"/>
</dbReference>
<dbReference type="eggNOG" id="COG0541">
    <property type="taxonomic scope" value="Bacteria"/>
</dbReference>
<feature type="binding site" evidence="9">
    <location>
        <begin position="297"/>
        <end position="300"/>
    </location>
    <ligand>
        <name>GTP</name>
        <dbReference type="ChEBI" id="CHEBI:37565"/>
    </ligand>
</feature>
<dbReference type="PANTHER" id="PTHR11564">
    <property type="entry name" value="SIGNAL RECOGNITION PARTICLE 54K PROTEIN SRP54"/>
    <property type="match status" value="1"/>
</dbReference>
<comment type="similarity">
    <text evidence="1 9">Belongs to the GTP-binding SRP family. SRP54 subfamily.</text>
</comment>
<dbReference type="EMBL" id="HG916765">
    <property type="protein sequence ID" value="CDM25650.1"/>
    <property type="molecule type" value="Genomic_DNA"/>
</dbReference>
<dbReference type="CDD" id="cd18539">
    <property type="entry name" value="SRP_G"/>
    <property type="match status" value="1"/>
</dbReference>
<dbReference type="Proteomes" id="UP000019805">
    <property type="component" value="Chromosome"/>
</dbReference>
<comment type="domain">
    <text evidence="9">Composed of three domains: the N-terminal N domain, which is responsible for interactions with the ribosome, the central G domain, which binds GTP, and the C-terminal M domain, which binds the RNA and the signal sequence of the RNC.</text>
</comment>
<dbReference type="GO" id="GO:0006614">
    <property type="term" value="P:SRP-dependent cotranslational protein targeting to membrane"/>
    <property type="evidence" value="ECO:0007669"/>
    <property type="project" value="InterPro"/>
</dbReference>
<dbReference type="EC" id="3.6.5.4" evidence="9"/>
<dbReference type="KEGG" id="cdn:BN940_16051"/>
<name>W8X9Y8_CASD6</name>
<dbReference type="InterPro" id="IPR036891">
    <property type="entry name" value="Signal_recog_part_SRP54_M_sf"/>
</dbReference>
<proteinExistence type="inferred from homology"/>
<dbReference type="InterPro" id="IPR042101">
    <property type="entry name" value="SRP54_N_sf"/>
</dbReference>
<evidence type="ECO:0000256" key="6">
    <source>
        <dbReference type="ARBA" id="ARBA00023135"/>
    </source>
</evidence>
<dbReference type="HAMAP" id="MF_00306">
    <property type="entry name" value="SRP54"/>
    <property type="match status" value="1"/>
</dbReference>
<keyword evidence="2 9" id="KW-0547">Nucleotide-binding</keyword>
<dbReference type="PATRIC" id="fig|1437824.5.peg.3170"/>
<organism evidence="11 12">
    <name type="scientific">Castellaniella defragrans (strain DSM 12143 / CCUG 39792 / 65Phen)</name>
    <name type="common">Alcaligenes defragrans</name>
    <dbReference type="NCBI Taxonomy" id="1437824"/>
    <lineage>
        <taxon>Bacteria</taxon>
        <taxon>Pseudomonadati</taxon>
        <taxon>Pseudomonadota</taxon>
        <taxon>Betaproteobacteria</taxon>
        <taxon>Burkholderiales</taxon>
        <taxon>Alcaligenaceae</taxon>
        <taxon>Castellaniella</taxon>
    </lineage>
</organism>
<dbReference type="SMART" id="SM00962">
    <property type="entry name" value="SRP54"/>
    <property type="match status" value="1"/>
</dbReference>
<dbReference type="PROSITE" id="PS00300">
    <property type="entry name" value="SRP54"/>
    <property type="match status" value="1"/>
</dbReference>
<dbReference type="SUPFAM" id="SSF52540">
    <property type="entry name" value="P-loop containing nucleoside triphosphate hydrolases"/>
    <property type="match status" value="1"/>
</dbReference>
<dbReference type="AlphaFoldDB" id="W8X9Y8"/>
<dbReference type="GO" id="GO:0005525">
    <property type="term" value="F:GTP binding"/>
    <property type="evidence" value="ECO:0007669"/>
    <property type="project" value="UniProtKB-UniRule"/>
</dbReference>
<feature type="binding site" evidence="9">
    <location>
        <begin position="239"/>
        <end position="243"/>
    </location>
    <ligand>
        <name>GTP</name>
        <dbReference type="ChEBI" id="CHEBI:37565"/>
    </ligand>
</feature>
<evidence type="ECO:0000256" key="5">
    <source>
        <dbReference type="ARBA" id="ARBA00023134"/>
    </source>
</evidence>
<reference evidence="11 12" key="1">
    <citation type="journal article" date="2014" name="BMC Microbiol.">
        <title>The oxygen-independent metabolism of cyclic monoterpenes in Castellaniella defragrans 65Phen.</title>
        <authorList>
            <person name="Petasch J."/>
            <person name="Disch E.M."/>
            <person name="Markert S."/>
            <person name="Becher D."/>
            <person name="Schweder T."/>
            <person name="Huttel B."/>
            <person name="Reinhardt R."/>
            <person name="Harder J."/>
        </authorList>
    </citation>
    <scope>NUCLEOTIDE SEQUENCE [LARGE SCALE GENOMIC DNA]</scope>
    <source>
        <strain evidence="11">65Phen</strain>
    </source>
</reference>
<keyword evidence="9" id="KW-0963">Cytoplasm</keyword>
<gene>
    <name evidence="9" type="primary">ffh</name>
    <name evidence="11" type="ORF">BN940_16051</name>
</gene>
<evidence type="ECO:0000313" key="11">
    <source>
        <dbReference type="EMBL" id="CDM25650.1"/>
    </source>
</evidence>
<dbReference type="Gene3D" id="1.20.120.140">
    <property type="entry name" value="Signal recognition particle SRP54, nucleotide-binding domain"/>
    <property type="match status" value="1"/>
</dbReference>
<evidence type="ECO:0000256" key="2">
    <source>
        <dbReference type="ARBA" id="ARBA00022741"/>
    </source>
</evidence>
<keyword evidence="3 9" id="KW-0378">Hydrolase</keyword>
<dbReference type="SMART" id="SM00963">
    <property type="entry name" value="SRP54_N"/>
    <property type="match status" value="1"/>
</dbReference>
<dbReference type="SMART" id="SM00382">
    <property type="entry name" value="AAA"/>
    <property type="match status" value="1"/>
</dbReference>
<dbReference type="GO" id="GO:0003924">
    <property type="term" value="F:GTPase activity"/>
    <property type="evidence" value="ECO:0007669"/>
    <property type="project" value="UniProtKB-UniRule"/>
</dbReference>
<evidence type="ECO:0000259" key="10">
    <source>
        <dbReference type="PROSITE" id="PS00300"/>
    </source>
</evidence>
<comment type="subunit">
    <text evidence="9">Part of the signal recognition particle protein translocation system, which is composed of SRP and FtsY. SRP is a ribonucleoprotein composed of Ffh and a 4.5S RNA molecule.</text>
</comment>
<feature type="binding site" evidence="9">
    <location>
        <begin position="147"/>
        <end position="154"/>
    </location>
    <ligand>
        <name>GTP</name>
        <dbReference type="ChEBI" id="CHEBI:37565"/>
    </ligand>
</feature>
<sequence length="508" mass="54600">MLTDIVLSVSGAQGRAPKASILCAGRRINQFYGYGIMLDNLTSRLSRIVKTMRGEARLTEANTQEMLREVRMALLEADVALPVVRDFVARVKEAALGQEVVGSLNPGQALVGVVHKELTALMGGDLGAAAGELSLAAQPPAVILMAGLQGAGKTTTVGKLAKWLSEGNHVQYGRKTGRKKVLVVSADVYRPAAIDQLKTVAAQVGVDFLLTEPTQKPQDIARDALDHARRHHYDVLIVDTAGRLGIDQAMMDEICDLHALLSPIETLFVVDAMQGQDAVNVARAFSDALPLTGVVMTKLDGDARGGAALSVRQVTGKPLKFVGVSEKLDGLEPFHPERMAQRILGMGDIVSLVEQAQKNIDIAEAQKLAARMKSGDRFDLNDFRDQLQQVKKLGDMGSLLEKLPAQFAQAAAQVQGGQAEKQLARTEGILNSMTPLERAKPELIKASRKRRIAAGSGVPVQEVNRLLKQFEQMQGMMKQMKKGGMAKMMRAMGGLKGLGGFGRGGGFR</sequence>
<comment type="catalytic activity">
    <reaction evidence="8 9">
        <text>GTP + H2O = GDP + phosphate + H(+)</text>
        <dbReference type="Rhea" id="RHEA:19669"/>
        <dbReference type="ChEBI" id="CHEBI:15377"/>
        <dbReference type="ChEBI" id="CHEBI:15378"/>
        <dbReference type="ChEBI" id="CHEBI:37565"/>
        <dbReference type="ChEBI" id="CHEBI:43474"/>
        <dbReference type="ChEBI" id="CHEBI:58189"/>
        <dbReference type="EC" id="3.6.5.4"/>
    </reaction>
</comment>
<protein>
    <recommendedName>
        <fullName evidence="9">Signal recognition particle protein</fullName>
        <ecNumber evidence="9">3.6.5.4</ecNumber>
    </recommendedName>
    <alternativeName>
        <fullName evidence="9">Fifty-four homolog</fullName>
    </alternativeName>
</protein>
<keyword evidence="4 9" id="KW-0694">RNA-binding</keyword>
<dbReference type="NCBIfam" id="TIGR00959">
    <property type="entry name" value="ffh"/>
    <property type="match status" value="1"/>
</dbReference>
<dbReference type="HOGENOM" id="CLU_009301_6_0_4"/>
<dbReference type="InterPro" id="IPR022941">
    <property type="entry name" value="SRP54"/>
</dbReference>
<evidence type="ECO:0000256" key="4">
    <source>
        <dbReference type="ARBA" id="ARBA00022884"/>
    </source>
</evidence>
<keyword evidence="6 9" id="KW-0733">Signal recognition particle</keyword>
<dbReference type="InterPro" id="IPR004780">
    <property type="entry name" value="SRP"/>
</dbReference>
<dbReference type="Pfam" id="PF02978">
    <property type="entry name" value="SRP_SPB"/>
    <property type="match status" value="1"/>
</dbReference>
<comment type="subcellular location">
    <subcellularLocation>
        <location evidence="9">Cytoplasm</location>
    </subcellularLocation>
    <text evidence="9">The SRP-RNC complex is targeted to the cytoplasmic membrane.</text>
</comment>
<dbReference type="InterPro" id="IPR004125">
    <property type="entry name" value="Signal_recog_particle_SRP54_M"/>
</dbReference>
<dbReference type="PANTHER" id="PTHR11564:SF5">
    <property type="entry name" value="SIGNAL RECOGNITION PARTICLE SUBUNIT SRP54"/>
    <property type="match status" value="1"/>
</dbReference>